<dbReference type="GO" id="GO:0006508">
    <property type="term" value="P:proteolysis"/>
    <property type="evidence" value="ECO:0007669"/>
    <property type="project" value="UniProtKB-KW"/>
</dbReference>
<evidence type="ECO:0000256" key="3">
    <source>
        <dbReference type="ARBA" id="ARBA00022989"/>
    </source>
</evidence>
<reference evidence="7 8" key="1">
    <citation type="journal article" date="2013" name="Genome Announc.">
        <title>Draft Genome Sequence of Cesiribacter andamanensis Strain AMV16T, Isolated from a Soil Sample from a Mud Volcano in the Andaman Islands, India.</title>
        <authorList>
            <person name="Shivaji S."/>
            <person name="Ara S."/>
            <person name="Begum Z."/>
            <person name="Srinivas T.N."/>
            <person name="Singh A."/>
            <person name="Kumar Pinnaka A."/>
        </authorList>
    </citation>
    <scope>NUCLEOTIDE SEQUENCE [LARGE SCALE GENOMIC DNA]</scope>
    <source>
        <strain evidence="7 8">AMV16</strain>
    </source>
</reference>
<evidence type="ECO:0000256" key="4">
    <source>
        <dbReference type="ARBA" id="ARBA00023136"/>
    </source>
</evidence>
<keyword evidence="7" id="KW-0645">Protease</keyword>
<protein>
    <submittedName>
        <fullName evidence="7">Intramembrane serine protease GlpG</fullName>
    </submittedName>
</protein>
<dbReference type="RefSeq" id="WP_009195244.1">
    <property type="nucleotide sequence ID" value="NZ_AODQ01000038.1"/>
</dbReference>
<dbReference type="AlphaFoldDB" id="M7NX18"/>
<name>M7NX18_9BACT</name>
<comment type="caution">
    <text evidence="7">The sequence shown here is derived from an EMBL/GenBank/DDBJ whole genome shotgun (WGS) entry which is preliminary data.</text>
</comment>
<feature type="transmembrane region" description="Helical" evidence="5">
    <location>
        <begin position="88"/>
        <end position="107"/>
    </location>
</feature>
<dbReference type="STRING" id="1279009.ADICEAN_01848"/>
<dbReference type="Gene3D" id="1.20.1540.10">
    <property type="entry name" value="Rhomboid-like"/>
    <property type="match status" value="1"/>
</dbReference>
<dbReference type="InterPro" id="IPR022764">
    <property type="entry name" value="Peptidase_S54_rhomboid_dom"/>
</dbReference>
<accession>M7NX18</accession>
<keyword evidence="7" id="KW-0378">Hydrolase</keyword>
<keyword evidence="2 5" id="KW-0812">Transmembrane</keyword>
<keyword evidence="4 5" id="KW-0472">Membrane</keyword>
<gene>
    <name evidence="7" type="ORF">ADICEAN_01848</name>
</gene>
<evidence type="ECO:0000256" key="1">
    <source>
        <dbReference type="ARBA" id="ARBA00004141"/>
    </source>
</evidence>
<proteinExistence type="predicted"/>
<dbReference type="GO" id="GO:0004252">
    <property type="term" value="F:serine-type endopeptidase activity"/>
    <property type="evidence" value="ECO:0007669"/>
    <property type="project" value="InterPro"/>
</dbReference>
<dbReference type="PANTHER" id="PTHR43066:SF5">
    <property type="entry name" value="RHOMBOID-LIKE PROTEIN 11, CHLOROPLASTIC-RELATED"/>
    <property type="match status" value="1"/>
</dbReference>
<feature type="transmembrane region" description="Helical" evidence="5">
    <location>
        <begin position="176"/>
        <end position="192"/>
    </location>
</feature>
<dbReference type="PATRIC" id="fig|1279009.4.peg.1878"/>
<comment type="subcellular location">
    <subcellularLocation>
        <location evidence="1">Membrane</location>
        <topology evidence="1">Multi-pass membrane protein</topology>
    </subcellularLocation>
</comment>
<feature type="transmembrane region" description="Helical" evidence="5">
    <location>
        <begin position="144"/>
        <end position="164"/>
    </location>
</feature>
<keyword evidence="8" id="KW-1185">Reference proteome</keyword>
<evidence type="ECO:0000313" key="7">
    <source>
        <dbReference type="EMBL" id="EMR02999.1"/>
    </source>
</evidence>
<dbReference type="Pfam" id="PF01694">
    <property type="entry name" value="Rhomboid"/>
    <property type="match status" value="1"/>
</dbReference>
<feature type="transmembrane region" description="Helical" evidence="5">
    <location>
        <begin position="43"/>
        <end position="68"/>
    </location>
</feature>
<evidence type="ECO:0000256" key="2">
    <source>
        <dbReference type="ARBA" id="ARBA00022692"/>
    </source>
</evidence>
<sequence>MNLSITVILILVTSAISIYAFQQPELLNRLLFHPYSIRRRNEWYRFVSSGFVHGSWIHLLFNMFTFYWFGEAVERYVLKPLFGQELGAILFIALFVVGIIIAHISTYIKYKDAPHYRSLGASGGVSAVVFCSIMFYPVNDLCLYGLLCIPGFILGPLYLIYSYYQGKRGADNINHEAHLFGALFGIVFAIVVDPRVIGRFVDQVSTYQLPF</sequence>
<evidence type="ECO:0000313" key="8">
    <source>
        <dbReference type="Proteomes" id="UP000011910"/>
    </source>
</evidence>
<evidence type="ECO:0000259" key="6">
    <source>
        <dbReference type="Pfam" id="PF01694"/>
    </source>
</evidence>
<dbReference type="OrthoDB" id="9807874at2"/>
<feature type="transmembrane region" description="Helical" evidence="5">
    <location>
        <begin position="6"/>
        <end position="22"/>
    </location>
</feature>
<dbReference type="PANTHER" id="PTHR43066">
    <property type="entry name" value="RHOMBOID-RELATED PROTEIN"/>
    <property type="match status" value="1"/>
</dbReference>
<dbReference type="Proteomes" id="UP000011910">
    <property type="component" value="Unassembled WGS sequence"/>
</dbReference>
<keyword evidence="3 5" id="KW-1133">Transmembrane helix</keyword>
<dbReference type="SUPFAM" id="SSF144091">
    <property type="entry name" value="Rhomboid-like"/>
    <property type="match status" value="1"/>
</dbReference>
<organism evidence="7 8">
    <name type="scientific">Cesiribacter andamanensis AMV16</name>
    <dbReference type="NCBI Taxonomy" id="1279009"/>
    <lineage>
        <taxon>Bacteria</taxon>
        <taxon>Pseudomonadati</taxon>
        <taxon>Bacteroidota</taxon>
        <taxon>Cytophagia</taxon>
        <taxon>Cytophagales</taxon>
        <taxon>Cesiribacteraceae</taxon>
        <taxon>Cesiribacter</taxon>
    </lineage>
</organism>
<dbReference type="EMBL" id="AODQ01000038">
    <property type="protein sequence ID" value="EMR02999.1"/>
    <property type="molecule type" value="Genomic_DNA"/>
</dbReference>
<dbReference type="InterPro" id="IPR035952">
    <property type="entry name" value="Rhomboid-like_sf"/>
</dbReference>
<dbReference type="GO" id="GO:0016020">
    <property type="term" value="C:membrane"/>
    <property type="evidence" value="ECO:0007669"/>
    <property type="project" value="UniProtKB-SubCell"/>
</dbReference>
<feature type="transmembrane region" description="Helical" evidence="5">
    <location>
        <begin position="119"/>
        <end position="138"/>
    </location>
</feature>
<feature type="domain" description="Peptidase S54 rhomboid" evidence="6">
    <location>
        <begin position="41"/>
        <end position="192"/>
    </location>
</feature>
<dbReference type="eggNOG" id="COG0705">
    <property type="taxonomic scope" value="Bacteria"/>
</dbReference>
<evidence type="ECO:0000256" key="5">
    <source>
        <dbReference type="SAM" id="Phobius"/>
    </source>
</evidence>